<comment type="pathway">
    <text evidence="10">Lipid metabolism; phospholipid metabolism.</text>
</comment>
<dbReference type="PATRIC" id="fig|1208918.3.peg.448"/>
<evidence type="ECO:0000256" key="4">
    <source>
        <dbReference type="ARBA" id="ARBA00022679"/>
    </source>
</evidence>
<keyword evidence="6 10" id="KW-0594">Phospholipid biosynthesis</keyword>
<evidence type="ECO:0000256" key="3">
    <source>
        <dbReference type="ARBA" id="ARBA00022516"/>
    </source>
</evidence>
<dbReference type="NCBIfam" id="TIGR00182">
    <property type="entry name" value="plsX"/>
    <property type="match status" value="1"/>
</dbReference>
<comment type="subcellular location">
    <subcellularLocation>
        <location evidence="10">Cytoplasm</location>
    </subcellularLocation>
    <text evidence="10">Associated with the membrane possibly through PlsY.</text>
</comment>
<dbReference type="GO" id="GO:0005737">
    <property type="term" value="C:cytoplasm"/>
    <property type="evidence" value="ECO:0007669"/>
    <property type="project" value="UniProtKB-SubCell"/>
</dbReference>
<name>M1L533_9PROT</name>
<dbReference type="EMBL" id="CP003804">
    <property type="protein sequence ID" value="AGF47748.1"/>
    <property type="molecule type" value="Genomic_DNA"/>
</dbReference>
<evidence type="ECO:0000256" key="9">
    <source>
        <dbReference type="ARBA" id="ARBA00046608"/>
    </source>
</evidence>
<proteinExistence type="inferred from homology"/>
<comment type="catalytic activity">
    <reaction evidence="1 10">
        <text>a fatty acyl-[ACP] + phosphate = an acyl phosphate + holo-[ACP]</text>
        <dbReference type="Rhea" id="RHEA:42292"/>
        <dbReference type="Rhea" id="RHEA-COMP:9685"/>
        <dbReference type="Rhea" id="RHEA-COMP:14125"/>
        <dbReference type="ChEBI" id="CHEBI:43474"/>
        <dbReference type="ChEBI" id="CHEBI:59918"/>
        <dbReference type="ChEBI" id="CHEBI:64479"/>
        <dbReference type="ChEBI" id="CHEBI:138651"/>
        <dbReference type="EC" id="2.3.1.274"/>
    </reaction>
</comment>
<comment type="function">
    <text evidence="10">Catalyzes the reversible formation of acyl-phosphate (acyl-PO(4)) from acyl-[acyl-carrier-protein] (acyl-ACP). This enzyme utilizes acyl-ACP as fatty acyl donor, but not acyl-CoA.</text>
</comment>
<comment type="similarity">
    <text evidence="10">Belongs to the PlsX family.</text>
</comment>
<sequence length="332" mass="35816">MIKIAIDCMGGDAGLPVTVPASVSFIKKYCDTSVFLVGSDDLIKSCLDKIHNVPFNRIEIIHSEESIGMNDSVDVALRKKKKSSMHLSAHSVKNKLADACISAGNTGAWMAISKYVLKTLEGIDRPAIAASIPNQTGKSTTILDLGANVDCSPENLLQFAMMGTALIKSIDGVINPSIGLLNVGSELIKGNSLTKSTFDLLSSSDLNFYGNVEGNDIFNGVVDIVVCDGFVGNIVLKSIEGLAKMFSVTMQEEFKKNLLSLFASIMAKPVLNNLKRRMDNRRYNGASLLGLKGVVFKSHGSADIVSFHYALRRTREAVLNGLINNISININR</sequence>
<dbReference type="HOGENOM" id="CLU_039379_1_0_4"/>
<evidence type="ECO:0000256" key="6">
    <source>
        <dbReference type="ARBA" id="ARBA00023209"/>
    </source>
</evidence>
<evidence type="ECO:0000256" key="1">
    <source>
        <dbReference type="ARBA" id="ARBA00001232"/>
    </source>
</evidence>
<dbReference type="Proteomes" id="UP000011686">
    <property type="component" value="Chromosome"/>
</dbReference>
<dbReference type="KEGG" id="kct:CDEE_0759"/>
<dbReference type="UniPathway" id="UPA00085"/>
<dbReference type="PIRSF" id="PIRSF002465">
    <property type="entry name" value="Phsphlp_syn_PlsX"/>
    <property type="match status" value="1"/>
</dbReference>
<dbReference type="InterPro" id="IPR003664">
    <property type="entry name" value="FA_synthesis"/>
</dbReference>
<keyword evidence="3 10" id="KW-0444">Lipid biosynthesis</keyword>
<keyword evidence="4 10" id="KW-0808">Transferase</keyword>
<keyword evidence="11" id="KW-0012">Acyltransferase</keyword>
<dbReference type="RefSeq" id="WP_015389122.1">
    <property type="nucleotide sequence ID" value="NC_020283.1"/>
</dbReference>
<dbReference type="InterPro" id="IPR012281">
    <property type="entry name" value="Phospholipid_synth_PlsX-like"/>
</dbReference>
<dbReference type="HAMAP" id="MF_00019">
    <property type="entry name" value="PlsX"/>
    <property type="match status" value="1"/>
</dbReference>
<keyword evidence="2 10" id="KW-0963">Cytoplasm</keyword>
<dbReference type="GO" id="GO:0008654">
    <property type="term" value="P:phospholipid biosynthetic process"/>
    <property type="evidence" value="ECO:0007669"/>
    <property type="project" value="UniProtKB-KW"/>
</dbReference>
<dbReference type="GO" id="GO:0043811">
    <property type="term" value="F:phosphate:acyl-[acyl carrier protein] acyltransferase activity"/>
    <property type="evidence" value="ECO:0007669"/>
    <property type="project" value="UniProtKB-UniRule"/>
</dbReference>
<gene>
    <name evidence="10" type="primary">plsX</name>
    <name evidence="11" type="ORF">CDEE_0759</name>
</gene>
<dbReference type="eggNOG" id="COG0416">
    <property type="taxonomic scope" value="Bacteria"/>
</dbReference>
<protein>
    <recommendedName>
        <fullName evidence="8 10">Phosphate acyltransferase</fullName>
        <ecNumber evidence="8 10">2.3.1.274</ecNumber>
    </recommendedName>
    <alternativeName>
        <fullName evidence="10">Acyl-ACP phosphotransacylase</fullName>
    </alternativeName>
    <alternativeName>
        <fullName evidence="10">Acyl-[acyl-carrier-protein]--phosphate acyltransferase</fullName>
    </alternativeName>
    <alternativeName>
        <fullName evidence="10">Phosphate-acyl-ACP acyltransferase</fullName>
    </alternativeName>
</protein>
<evidence type="ECO:0000256" key="8">
    <source>
        <dbReference type="ARBA" id="ARBA00024069"/>
    </source>
</evidence>
<evidence type="ECO:0000256" key="10">
    <source>
        <dbReference type="HAMAP-Rule" id="MF_00019"/>
    </source>
</evidence>
<organism evidence="11 12">
    <name type="scientific">Candidatus Kinetoplastidibacterium crithidiae TCC036E</name>
    <dbReference type="NCBI Taxonomy" id="1208918"/>
    <lineage>
        <taxon>Bacteria</taxon>
        <taxon>Pseudomonadati</taxon>
        <taxon>Pseudomonadota</taxon>
        <taxon>Betaproteobacteria</taxon>
        <taxon>Candidatus Kinetoplastidibacterium</taxon>
    </lineage>
</organism>
<accession>M1L533</accession>
<evidence type="ECO:0000256" key="7">
    <source>
        <dbReference type="ARBA" id="ARBA00023264"/>
    </source>
</evidence>
<dbReference type="GO" id="GO:0006633">
    <property type="term" value="P:fatty acid biosynthetic process"/>
    <property type="evidence" value="ECO:0007669"/>
    <property type="project" value="UniProtKB-UniRule"/>
</dbReference>
<dbReference type="SUPFAM" id="SSF53659">
    <property type="entry name" value="Isocitrate/Isopropylmalate dehydrogenase-like"/>
    <property type="match status" value="1"/>
</dbReference>
<dbReference type="AlphaFoldDB" id="M1L533"/>
<reference evidence="11 12" key="1">
    <citation type="journal article" date="2013" name="Genome Biol. Evol.">
        <title>Genome evolution and phylogenomic analysis of candidatus kinetoplastibacterium, the betaproteobacterial endosymbionts of strigomonas and angomonas.</title>
        <authorList>
            <person name="Alves J.M."/>
            <person name="Serrano M.G."/>
            <person name="Maia da Silva F."/>
            <person name="Voegtly L.J."/>
            <person name="Matveyev A.V."/>
            <person name="Teixeira M.M."/>
            <person name="Camargo E.P."/>
            <person name="Buck G.A."/>
        </authorList>
    </citation>
    <scope>NUCLEOTIDE SEQUENCE [LARGE SCALE GENOMIC DNA]</scope>
    <source>
        <strain evidence="11 12">TCC036E</strain>
    </source>
</reference>
<keyword evidence="5 10" id="KW-0443">Lipid metabolism</keyword>
<dbReference type="EC" id="2.3.1.274" evidence="8 10"/>
<dbReference type="PANTHER" id="PTHR30100:SF1">
    <property type="entry name" value="PHOSPHATE ACYLTRANSFERASE"/>
    <property type="match status" value="1"/>
</dbReference>
<evidence type="ECO:0000313" key="11">
    <source>
        <dbReference type="EMBL" id="AGF47748.1"/>
    </source>
</evidence>
<keyword evidence="7 10" id="KW-1208">Phospholipid metabolism</keyword>
<keyword evidence="12" id="KW-1185">Reference proteome</keyword>
<evidence type="ECO:0000256" key="5">
    <source>
        <dbReference type="ARBA" id="ARBA00023098"/>
    </source>
</evidence>
<comment type="subunit">
    <text evidence="9 10">Homodimer. Probably interacts with PlsY.</text>
</comment>
<dbReference type="Gene3D" id="3.40.718.10">
    <property type="entry name" value="Isopropylmalate Dehydrogenase"/>
    <property type="match status" value="1"/>
</dbReference>
<dbReference type="STRING" id="1208918.CDEE_0759"/>
<evidence type="ECO:0000313" key="12">
    <source>
        <dbReference type="Proteomes" id="UP000011686"/>
    </source>
</evidence>
<dbReference type="Pfam" id="PF02504">
    <property type="entry name" value="FA_synthesis"/>
    <property type="match status" value="1"/>
</dbReference>
<dbReference type="PANTHER" id="PTHR30100">
    <property type="entry name" value="FATTY ACID/PHOSPHOLIPID SYNTHESIS PROTEIN PLSX"/>
    <property type="match status" value="1"/>
</dbReference>
<evidence type="ECO:0000256" key="2">
    <source>
        <dbReference type="ARBA" id="ARBA00022490"/>
    </source>
</evidence>